<evidence type="ECO:0000313" key="2">
    <source>
        <dbReference type="Proteomes" id="UP000091926"/>
    </source>
</evidence>
<evidence type="ECO:0008006" key="3">
    <source>
        <dbReference type="Google" id="ProtNLM"/>
    </source>
</evidence>
<name>A0A193GMF9_9BORD</name>
<gene>
    <name evidence="1" type="ORF">BAU07_13870</name>
</gene>
<dbReference type="STRING" id="463014.BAU07_13870"/>
<keyword evidence="2" id="KW-1185">Reference proteome</keyword>
<evidence type="ECO:0000313" key="1">
    <source>
        <dbReference type="EMBL" id="ANN80494.1"/>
    </source>
</evidence>
<dbReference type="KEGG" id="bfz:BAU07_13870"/>
<sequence>MTVTGEDYGPDNPQTVIRILVDTAYVATTAPGTNGAITNGAYMVDNRASNGSSAEGGLELHTVAHMEDFVGFYVEPVDPTTQDTVRIVGIQALSNDVFTSAGEPRMRDTKGQIFVGQILNNAFSTYRLQCELTVNGLSVEKIPFWWDPYLGVN</sequence>
<dbReference type="AlphaFoldDB" id="A0A193GMF9"/>
<organism evidence="1 2">
    <name type="scientific">Bordetella flabilis</name>
    <dbReference type="NCBI Taxonomy" id="463014"/>
    <lineage>
        <taxon>Bacteria</taxon>
        <taxon>Pseudomonadati</taxon>
        <taxon>Pseudomonadota</taxon>
        <taxon>Betaproteobacteria</taxon>
        <taxon>Burkholderiales</taxon>
        <taxon>Alcaligenaceae</taxon>
        <taxon>Bordetella</taxon>
    </lineage>
</organism>
<dbReference type="EMBL" id="CP016172">
    <property type="protein sequence ID" value="ANN80494.1"/>
    <property type="molecule type" value="Genomic_DNA"/>
</dbReference>
<dbReference type="Proteomes" id="UP000091926">
    <property type="component" value="Chromosome"/>
</dbReference>
<accession>A0A193GMF9</accession>
<proteinExistence type="predicted"/>
<protein>
    <recommendedName>
        <fullName evidence="3">Inclusion body protein</fullName>
    </recommendedName>
</protein>
<reference evidence="1 2" key="1">
    <citation type="submission" date="2016-06" db="EMBL/GenBank/DDBJ databases">
        <title>Complete genome sequences of Bordetella bronchialis and Bordetella flabilis.</title>
        <authorList>
            <person name="LiPuma J.J."/>
            <person name="Spilker T."/>
        </authorList>
    </citation>
    <scope>NUCLEOTIDE SEQUENCE [LARGE SCALE GENOMIC DNA]</scope>
    <source>
        <strain evidence="1 2">AU10664</strain>
    </source>
</reference>